<evidence type="ECO:0000313" key="10">
    <source>
        <dbReference type="EMBL" id="MPM80479.1"/>
    </source>
</evidence>
<comment type="caution">
    <text evidence="10">The sequence shown here is derived from an EMBL/GenBank/DDBJ whole genome shotgun (WGS) entry which is preliminary data.</text>
</comment>
<proteinExistence type="inferred from homology"/>
<dbReference type="EMBL" id="VSSQ01030084">
    <property type="protein sequence ID" value="MPM80479.1"/>
    <property type="molecule type" value="Genomic_DNA"/>
</dbReference>
<comment type="similarity">
    <text evidence="2">Belongs to the Nth/MutY family.</text>
</comment>
<keyword evidence="5" id="KW-0378">Hydrolase</keyword>
<evidence type="ECO:0000256" key="4">
    <source>
        <dbReference type="ARBA" id="ARBA00022763"/>
    </source>
</evidence>
<dbReference type="SUPFAM" id="SSF48150">
    <property type="entry name" value="DNA-glycosylase"/>
    <property type="match status" value="1"/>
</dbReference>
<protein>
    <submittedName>
        <fullName evidence="10">Endonuclease III</fullName>
        <ecNumber evidence="10">4.2.99.18</ecNumber>
    </submittedName>
</protein>
<dbReference type="GO" id="GO:0051539">
    <property type="term" value="F:4 iron, 4 sulfur cluster binding"/>
    <property type="evidence" value="ECO:0007669"/>
    <property type="project" value="InterPro"/>
</dbReference>
<evidence type="ECO:0000256" key="3">
    <source>
        <dbReference type="ARBA" id="ARBA00022723"/>
    </source>
</evidence>
<dbReference type="InterPro" id="IPR011257">
    <property type="entry name" value="DNA_glycosylase"/>
</dbReference>
<evidence type="ECO:0000256" key="1">
    <source>
        <dbReference type="ARBA" id="ARBA00001966"/>
    </source>
</evidence>
<dbReference type="GO" id="GO:0016798">
    <property type="term" value="F:hydrolase activity, acting on glycosyl bonds"/>
    <property type="evidence" value="ECO:0007669"/>
    <property type="project" value="UniProtKB-KW"/>
</dbReference>
<keyword evidence="10" id="KW-0255">Endonuclease</keyword>
<keyword evidence="3" id="KW-0479">Metal-binding</keyword>
<evidence type="ECO:0000256" key="9">
    <source>
        <dbReference type="ARBA" id="ARBA00023295"/>
    </source>
</evidence>
<keyword evidence="8" id="KW-0234">DNA repair</keyword>
<reference evidence="10" key="1">
    <citation type="submission" date="2019-08" db="EMBL/GenBank/DDBJ databases">
        <authorList>
            <person name="Kucharzyk K."/>
            <person name="Murdoch R.W."/>
            <person name="Higgins S."/>
            <person name="Loffler F."/>
        </authorList>
    </citation>
    <scope>NUCLEOTIDE SEQUENCE</scope>
</reference>
<keyword evidence="10" id="KW-0540">Nuclease</keyword>
<dbReference type="InterPro" id="IPR003651">
    <property type="entry name" value="Endonuclease3_FeS-loop_motif"/>
</dbReference>
<dbReference type="AlphaFoldDB" id="A0A645CUA5"/>
<dbReference type="InterPro" id="IPR023170">
    <property type="entry name" value="HhH_base_excis_C"/>
</dbReference>
<dbReference type="GO" id="GO:0046872">
    <property type="term" value="F:metal ion binding"/>
    <property type="evidence" value="ECO:0007669"/>
    <property type="project" value="UniProtKB-KW"/>
</dbReference>
<dbReference type="Gene3D" id="1.10.340.30">
    <property type="entry name" value="Hypothetical protein, domain 2"/>
    <property type="match status" value="1"/>
</dbReference>
<dbReference type="Pfam" id="PF10576">
    <property type="entry name" value="EndIII_4Fe-2S"/>
    <property type="match status" value="1"/>
</dbReference>
<keyword evidence="9" id="KW-0326">Glycosidase</keyword>
<dbReference type="PROSITE" id="PS00764">
    <property type="entry name" value="ENDONUCLEASE_III_1"/>
    <property type="match status" value="1"/>
</dbReference>
<dbReference type="EC" id="4.2.99.18" evidence="10"/>
<evidence type="ECO:0000256" key="2">
    <source>
        <dbReference type="ARBA" id="ARBA00008343"/>
    </source>
</evidence>
<dbReference type="GO" id="GO:0006281">
    <property type="term" value="P:DNA repair"/>
    <property type="evidence" value="ECO:0007669"/>
    <property type="project" value="UniProtKB-KW"/>
</dbReference>
<gene>
    <name evidence="10" type="primary">nth_36</name>
    <name evidence="10" type="ORF">SDC9_127526</name>
</gene>
<dbReference type="InterPro" id="IPR004035">
    <property type="entry name" value="Endouclease-III_FeS-bd_BS"/>
</dbReference>
<sequence>MKEHILVTLAKRQFLNVERETVHLVDEPEINAFLNDIEQYPHAYVLGCLMDCQMKSEKAFAIPWLVKESIGSFSINCLADYSEEFYQNLFISKNLHRFSNDKAKVFHVAVQRIANEYNGDASKIWADNTSSAAVVYRFLQFKGCGIKIATMATNILARQFKIPLSDYYSIDISPDVHVDRVLKRIGLVNTGASREAIVYKARELNPEFPGIIDFSCWEIGRQFCKPQKPLCDQCPIYSQCKRVPY</sequence>
<keyword evidence="4" id="KW-0227">DNA damage</keyword>
<evidence type="ECO:0000256" key="6">
    <source>
        <dbReference type="ARBA" id="ARBA00023004"/>
    </source>
</evidence>
<dbReference type="Gene3D" id="1.10.1670.10">
    <property type="entry name" value="Helix-hairpin-Helix base-excision DNA repair enzymes (C-terminal)"/>
    <property type="match status" value="1"/>
</dbReference>
<keyword evidence="7" id="KW-0411">Iron-sulfur</keyword>
<organism evidence="10">
    <name type="scientific">bioreactor metagenome</name>
    <dbReference type="NCBI Taxonomy" id="1076179"/>
    <lineage>
        <taxon>unclassified sequences</taxon>
        <taxon>metagenomes</taxon>
        <taxon>ecological metagenomes</taxon>
    </lineage>
</organism>
<evidence type="ECO:0000256" key="5">
    <source>
        <dbReference type="ARBA" id="ARBA00022801"/>
    </source>
</evidence>
<keyword evidence="10" id="KW-0456">Lyase</keyword>
<name>A0A645CUA5_9ZZZZ</name>
<evidence type="ECO:0000256" key="7">
    <source>
        <dbReference type="ARBA" id="ARBA00023014"/>
    </source>
</evidence>
<accession>A0A645CUA5</accession>
<evidence type="ECO:0000256" key="8">
    <source>
        <dbReference type="ARBA" id="ARBA00023204"/>
    </source>
</evidence>
<dbReference type="SMART" id="SM00525">
    <property type="entry name" value="FES"/>
    <property type="match status" value="1"/>
</dbReference>
<comment type="cofactor">
    <cofactor evidence="1">
        <name>[4Fe-4S] cluster</name>
        <dbReference type="ChEBI" id="CHEBI:49883"/>
    </cofactor>
</comment>
<dbReference type="GO" id="GO:0140078">
    <property type="term" value="F:class I DNA-(apurinic or apyrimidinic site) endonuclease activity"/>
    <property type="evidence" value="ECO:0007669"/>
    <property type="project" value="UniProtKB-EC"/>
</dbReference>
<keyword evidence="6" id="KW-0408">Iron</keyword>